<feature type="region of interest" description="Disordered" evidence="4">
    <location>
        <begin position="378"/>
        <end position="473"/>
    </location>
</feature>
<organism evidence="9 10">
    <name type="scientific">Paenibacillus sambharensis</name>
    <dbReference type="NCBI Taxonomy" id="1803190"/>
    <lineage>
        <taxon>Bacteria</taxon>
        <taxon>Bacillati</taxon>
        <taxon>Bacillota</taxon>
        <taxon>Bacilli</taxon>
        <taxon>Bacillales</taxon>
        <taxon>Paenibacillaceae</taxon>
        <taxon>Paenibacillus</taxon>
    </lineage>
</organism>
<feature type="domain" description="CBM6" evidence="6">
    <location>
        <begin position="1144"/>
        <end position="1280"/>
    </location>
</feature>
<dbReference type="Proteomes" id="UP000249522">
    <property type="component" value="Unassembled WGS sequence"/>
</dbReference>
<evidence type="ECO:0000256" key="5">
    <source>
        <dbReference type="SAM" id="SignalP"/>
    </source>
</evidence>
<keyword evidence="3" id="KW-0378">Hydrolase</keyword>
<accession>A0A2W1LK52</accession>
<evidence type="ECO:0000256" key="3">
    <source>
        <dbReference type="ARBA" id="ARBA00022801"/>
    </source>
</evidence>
<dbReference type="InterPro" id="IPR001119">
    <property type="entry name" value="SLH_dom"/>
</dbReference>
<feature type="signal peptide" evidence="5">
    <location>
        <begin position="1"/>
        <end position="21"/>
    </location>
</feature>
<feature type="domain" description="SLH" evidence="7">
    <location>
        <begin position="31"/>
        <end position="91"/>
    </location>
</feature>
<evidence type="ECO:0000259" key="7">
    <source>
        <dbReference type="PROSITE" id="PS51272"/>
    </source>
</evidence>
<feature type="compositionally biased region" description="Gly residues" evidence="4">
    <location>
        <begin position="403"/>
        <end position="451"/>
    </location>
</feature>
<evidence type="ECO:0000313" key="10">
    <source>
        <dbReference type="Proteomes" id="UP000249522"/>
    </source>
</evidence>
<feature type="domain" description="SLH" evidence="7">
    <location>
        <begin position="92"/>
        <end position="155"/>
    </location>
</feature>
<dbReference type="Pfam" id="PF18316">
    <property type="entry name" value="S-l_SbsC_C"/>
    <property type="match status" value="1"/>
</dbReference>
<name>A0A2W1LK52_9BACL</name>
<dbReference type="InterPro" id="IPR000757">
    <property type="entry name" value="Beta-glucanase-like"/>
</dbReference>
<dbReference type="Pfam" id="PF02018">
    <property type="entry name" value="CBM_4_9"/>
    <property type="match status" value="2"/>
</dbReference>
<evidence type="ECO:0008006" key="11">
    <source>
        <dbReference type="Google" id="ProtNLM"/>
    </source>
</evidence>
<dbReference type="SMART" id="SM00606">
    <property type="entry name" value="CBD_IV"/>
    <property type="match status" value="1"/>
</dbReference>
<dbReference type="Gene3D" id="2.60.120.200">
    <property type="match status" value="1"/>
</dbReference>
<dbReference type="InterPro" id="IPR040751">
    <property type="entry name" value="SbsC_C"/>
</dbReference>
<dbReference type="Pfam" id="PF00722">
    <property type="entry name" value="Glyco_hydro_16"/>
    <property type="match status" value="1"/>
</dbReference>
<keyword evidence="10" id="KW-1185">Reference proteome</keyword>
<dbReference type="PROSITE" id="PS51762">
    <property type="entry name" value="GH16_2"/>
    <property type="match status" value="1"/>
</dbReference>
<feature type="compositionally biased region" description="Low complexity" evidence="4">
    <location>
        <begin position="393"/>
        <end position="402"/>
    </location>
</feature>
<comment type="caution">
    <text evidence="9">The sequence shown here is derived from an EMBL/GenBank/DDBJ whole genome shotgun (WGS) entry which is preliminary data.</text>
</comment>
<keyword evidence="2 5" id="KW-0732">Signal</keyword>
<evidence type="ECO:0000259" key="8">
    <source>
        <dbReference type="PROSITE" id="PS51762"/>
    </source>
</evidence>
<evidence type="ECO:0000256" key="1">
    <source>
        <dbReference type="ARBA" id="ARBA00006865"/>
    </source>
</evidence>
<protein>
    <recommendedName>
        <fullName evidence="11">Licheninase</fullName>
    </recommendedName>
</protein>
<dbReference type="OrthoDB" id="9809583at2"/>
<dbReference type="EMBL" id="QKRB01000044">
    <property type="protein sequence ID" value="PZD95285.1"/>
    <property type="molecule type" value="Genomic_DNA"/>
</dbReference>
<dbReference type="CDD" id="cd08023">
    <property type="entry name" value="GH16_laminarinase_like"/>
    <property type="match status" value="1"/>
</dbReference>
<evidence type="ECO:0000259" key="6">
    <source>
        <dbReference type="PROSITE" id="PS51175"/>
    </source>
</evidence>
<dbReference type="InterPro" id="IPR005084">
    <property type="entry name" value="CBM6"/>
</dbReference>
<dbReference type="SUPFAM" id="SSF49899">
    <property type="entry name" value="Concanavalin A-like lectins/glucanases"/>
    <property type="match status" value="1"/>
</dbReference>
<dbReference type="SUPFAM" id="SSF49785">
    <property type="entry name" value="Galactose-binding domain-like"/>
    <property type="match status" value="4"/>
</dbReference>
<sequence length="1445" mass="154914">MKKIMAAGLIFTMICGSLTPAAGASAVRTGVPASASEAKAGHWAEAALREWTGYGVVQGYENGSLQPDRLISRAELAAMLHRVFGYDGGGAGSAAFTDTADQAWYGPALEAVFKAGVITGYGDGTFKPQNPVSRQDVAVMLSRAFQLVNDSASLKANVLESFEDAASIGSYSAPALKAMITSGVMQGYPDGTLRPKQPLTRGEAVVLLDRLAGTLYSKAGTYDESETLDHAVVNKDGVILKNKQITGNLYLAPGIGTGDVSMENSAVSGKTYINGGGEHSVHITSSTLGDTVLAHPEHPIRAVLGGKTVIGQLALKGPMIAELSEGTVIHSLVLHAGSSGTVISGKGEIASLQAETDGIKVNGVVLAKGQKMVWSSESLKPANAGASTEPGRTAGESSSPSAGSGGSPGGNNGAPGGSNGSPGGDNGTSGGNNGTPGGNNGEPGGGNGGGEPSAEWSPVVSVGDIPGTAQVSASVPDGHTLAVLVAHHAIETPKAGDSLPKDSLLIHPYQPGDDISGVDASVNKYLGVYEVDASKRVVHFRQIILTEADVKPETWSMVWNDEFESSEIDGTKWNYIQGGGGYGNNELQNYTNRRENARIEDGKLVIEAHKEAYQGNDYTSAKLTTEGKGDWTYGKFEVRAKMPEGKGIWPAIWMMPTDQNLYSGWPASGEIDIMELLGHEPNKIYGTLHYGVPHDEVQGSYTLPDGSSFSDSYHTFSVEWEPGEFRFYVDGILYAKQNDWFSQNVNEAEKYTYPAPFDRDFFMQLNLAVGGNWPGSPDSSTVFPQQMLVDYVRVYEREMSQYRQPVEPASHSVVIREPGADGSYIVNGSFEDGLNNWIFQPFGPPEDLFGGRGSVALDQGAVLTSIEQEGDVEYAVQLVQTDIPLIKGAEYRLSFDAWSSADRSMTAAISGPNRNYARYMNDQTLSLSAQRQTYTFDFVMASDPDPDARLEFNMGKAGVLPVWIDEVRLHKIADPDPSLTREALPGGSLIYNGTFDQGKNRLAFWSLDGPAAAEAYAQVGSAIEERKLYVKPAAPGPADSLLLSQNQLGLKENQMYVLSFEAKAAAEGSVIQAAIGNESEPGLYGEQSFTVGTAKESYTMIINMGVKESAGKLVFKLGALPGLLELDNVMLKEMAPPVIIDGFSRIEAENYSDMRGVQKGEDGLSVGWIDPGDWMQYIVDVKQAGEYKVSYYVASGYETGGSLKLLMKRGSVLEHTFPAGEMAESEADAVYTLDVANTGDWGRFVLVDQMITLEEGTHTLQLYAPHVNVDYMLLAPSDLSGTTRNVVRNGTFDENVGEWRTYQEDQLSISSVNGEMKVHLPSLTPDAWNQQVYQDGLTLVQGVTYTVTFDAYSTVDRPIQLGVGHIDSSNNYAYTDFLAGGKPTLWLTSEKKSYQFSFVMNNPTELNAKLEFNLGQITVGDTVYSEAGDLFLDNIRLSGGMTPSR</sequence>
<dbReference type="InterPro" id="IPR050546">
    <property type="entry name" value="Glycosyl_Hydrlase_16"/>
</dbReference>
<proteinExistence type="inferred from homology"/>
<evidence type="ECO:0000256" key="2">
    <source>
        <dbReference type="ARBA" id="ARBA00022729"/>
    </source>
</evidence>
<feature type="domain" description="GH16" evidence="8">
    <location>
        <begin position="553"/>
        <end position="800"/>
    </location>
</feature>
<dbReference type="GO" id="GO:0004553">
    <property type="term" value="F:hydrolase activity, hydrolyzing O-glycosyl compounds"/>
    <property type="evidence" value="ECO:0007669"/>
    <property type="project" value="InterPro"/>
</dbReference>
<dbReference type="Gene3D" id="2.60.120.260">
    <property type="entry name" value="Galactose-binding domain-like"/>
    <property type="match status" value="4"/>
</dbReference>
<dbReference type="Pfam" id="PF03422">
    <property type="entry name" value="CBM_6"/>
    <property type="match status" value="1"/>
</dbReference>
<evidence type="ECO:0000256" key="4">
    <source>
        <dbReference type="SAM" id="MobiDB-lite"/>
    </source>
</evidence>
<dbReference type="InterPro" id="IPR008979">
    <property type="entry name" value="Galactose-bd-like_sf"/>
</dbReference>
<dbReference type="PANTHER" id="PTHR10963:SF55">
    <property type="entry name" value="GLYCOSIDE HYDROLASE FAMILY 16 PROTEIN"/>
    <property type="match status" value="1"/>
</dbReference>
<dbReference type="PANTHER" id="PTHR10963">
    <property type="entry name" value="GLYCOSYL HYDROLASE-RELATED"/>
    <property type="match status" value="1"/>
</dbReference>
<dbReference type="GO" id="GO:0030246">
    <property type="term" value="F:carbohydrate binding"/>
    <property type="evidence" value="ECO:0007669"/>
    <property type="project" value="InterPro"/>
</dbReference>
<dbReference type="RefSeq" id="WP_111146914.1">
    <property type="nucleotide sequence ID" value="NZ_QKRB01000044.1"/>
</dbReference>
<evidence type="ECO:0000313" key="9">
    <source>
        <dbReference type="EMBL" id="PZD95285.1"/>
    </source>
</evidence>
<comment type="similarity">
    <text evidence="1">Belongs to the glycosyl hydrolase 16 family.</text>
</comment>
<dbReference type="Pfam" id="PF00395">
    <property type="entry name" value="SLH"/>
    <property type="match status" value="3"/>
</dbReference>
<dbReference type="InterPro" id="IPR006584">
    <property type="entry name" value="Cellulose-bd_IV"/>
</dbReference>
<feature type="domain" description="SLH" evidence="7">
    <location>
        <begin position="159"/>
        <end position="222"/>
    </location>
</feature>
<dbReference type="InterPro" id="IPR013320">
    <property type="entry name" value="ConA-like_dom_sf"/>
</dbReference>
<dbReference type="PROSITE" id="PS51175">
    <property type="entry name" value="CBM6"/>
    <property type="match status" value="1"/>
</dbReference>
<reference evidence="9 10" key="1">
    <citation type="submission" date="2018-06" db="EMBL/GenBank/DDBJ databases">
        <title>Paenibacillus imtechensis sp. nov.</title>
        <authorList>
            <person name="Pinnaka A.K."/>
            <person name="Singh H."/>
            <person name="Kaur M."/>
        </authorList>
    </citation>
    <scope>NUCLEOTIDE SEQUENCE [LARGE SCALE GENOMIC DNA]</scope>
    <source>
        <strain evidence="9 10">SMB1</strain>
    </source>
</reference>
<dbReference type="InterPro" id="IPR003305">
    <property type="entry name" value="CenC_carb-bd"/>
</dbReference>
<dbReference type="GO" id="GO:0005975">
    <property type="term" value="P:carbohydrate metabolic process"/>
    <property type="evidence" value="ECO:0007669"/>
    <property type="project" value="InterPro"/>
</dbReference>
<feature type="chain" id="PRO_5038949311" description="Licheninase" evidence="5">
    <location>
        <begin position="22"/>
        <end position="1445"/>
    </location>
</feature>
<gene>
    <name evidence="9" type="ORF">DNH61_12080</name>
</gene>
<dbReference type="PROSITE" id="PS51272">
    <property type="entry name" value="SLH"/>
    <property type="match status" value="3"/>
</dbReference>
<dbReference type="CDD" id="cd04080">
    <property type="entry name" value="CBM6_cellulase-like"/>
    <property type="match status" value="1"/>
</dbReference>